<feature type="domain" description="ChsH2 C-terminal OB-fold" evidence="1">
    <location>
        <begin position="57"/>
        <end position="120"/>
    </location>
</feature>
<keyword evidence="4" id="KW-1185">Reference proteome</keyword>
<sequence>MVFGEAPLPVTNDPDTAGFWLAAERGEVVVCVCANCGAVLHLPRSHCHICRSWTVEWKPVAPAGRLMSWTVAEHQVHPAFPVPYTVVLVELDDAPEVRLAGHLRGRPELTAGMPMRAEFVTRAGSVTLVNWRPDVVRRRISAHGSPPGRTI</sequence>
<name>A0A7I7UM85_MYCPV</name>
<evidence type="ECO:0008006" key="5">
    <source>
        <dbReference type="Google" id="ProtNLM"/>
    </source>
</evidence>
<dbReference type="AlphaFoldDB" id="A0A7I7UM85"/>
<dbReference type="Pfam" id="PF01796">
    <property type="entry name" value="OB_ChsH2_C"/>
    <property type="match status" value="1"/>
</dbReference>
<proteinExistence type="predicted"/>
<organism evidence="3 4">
    <name type="scientific">Mycolicibacterium pulveris</name>
    <name type="common">Mycobacterium pulveris</name>
    <dbReference type="NCBI Taxonomy" id="36813"/>
    <lineage>
        <taxon>Bacteria</taxon>
        <taxon>Bacillati</taxon>
        <taxon>Actinomycetota</taxon>
        <taxon>Actinomycetes</taxon>
        <taxon>Mycobacteriales</taxon>
        <taxon>Mycobacteriaceae</taxon>
        <taxon>Mycolicibacterium</taxon>
    </lineage>
</organism>
<feature type="domain" description="ChsH2 rubredoxin-like zinc ribbon" evidence="2">
    <location>
        <begin position="22"/>
        <end position="52"/>
    </location>
</feature>
<dbReference type="SUPFAM" id="SSF50249">
    <property type="entry name" value="Nucleic acid-binding proteins"/>
    <property type="match status" value="1"/>
</dbReference>
<dbReference type="InterPro" id="IPR002878">
    <property type="entry name" value="ChsH2_C"/>
</dbReference>
<evidence type="ECO:0000313" key="3">
    <source>
        <dbReference type="EMBL" id="BBY82437.1"/>
    </source>
</evidence>
<dbReference type="Proteomes" id="UP000467252">
    <property type="component" value="Chromosome"/>
</dbReference>
<protein>
    <recommendedName>
        <fullName evidence="5">DNA-binding protein</fullName>
    </recommendedName>
</protein>
<accession>A0A7I7UM85</accession>
<evidence type="ECO:0000259" key="1">
    <source>
        <dbReference type="Pfam" id="PF01796"/>
    </source>
</evidence>
<dbReference type="PANTHER" id="PTHR34075">
    <property type="entry name" value="BLR3430 PROTEIN"/>
    <property type="match status" value="1"/>
</dbReference>
<dbReference type="Pfam" id="PF12172">
    <property type="entry name" value="zf-ChsH2"/>
    <property type="match status" value="1"/>
</dbReference>
<evidence type="ECO:0000313" key="4">
    <source>
        <dbReference type="Proteomes" id="UP000467252"/>
    </source>
</evidence>
<gene>
    <name evidence="3" type="ORF">MPUL_35950</name>
</gene>
<dbReference type="InterPro" id="IPR052513">
    <property type="entry name" value="Thioester_dehydratase-like"/>
</dbReference>
<dbReference type="InterPro" id="IPR012340">
    <property type="entry name" value="NA-bd_OB-fold"/>
</dbReference>
<dbReference type="PANTHER" id="PTHR34075:SF5">
    <property type="entry name" value="BLR3430 PROTEIN"/>
    <property type="match status" value="1"/>
</dbReference>
<dbReference type="Gene3D" id="6.10.30.10">
    <property type="match status" value="1"/>
</dbReference>
<evidence type="ECO:0000259" key="2">
    <source>
        <dbReference type="Pfam" id="PF12172"/>
    </source>
</evidence>
<reference evidence="3 4" key="1">
    <citation type="journal article" date="2019" name="Emerg. Microbes Infect.">
        <title>Comprehensive subspecies identification of 175 nontuberculous mycobacteria species based on 7547 genomic profiles.</title>
        <authorList>
            <person name="Matsumoto Y."/>
            <person name="Kinjo T."/>
            <person name="Motooka D."/>
            <person name="Nabeya D."/>
            <person name="Jung N."/>
            <person name="Uechi K."/>
            <person name="Horii T."/>
            <person name="Iida T."/>
            <person name="Fujita J."/>
            <person name="Nakamura S."/>
        </authorList>
    </citation>
    <scope>NUCLEOTIDE SEQUENCE [LARGE SCALE GENOMIC DNA]</scope>
    <source>
        <strain evidence="3 4">JCM 6370</strain>
    </source>
</reference>
<dbReference type="EMBL" id="AP022599">
    <property type="protein sequence ID" value="BBY82437.1"/>
    <property type="molecule type" value="Genomic_DNA"/>
</dbReference>
<dbReference type="InterPro" id="IPR022002">
    <property type="entry name" value="ChsH2_Znr"/>
</dbReference>